<dbReference type="Pfam" id="PF11327">
    <property type="entry name" value="Egh16-like"/>
    <property type="match status" value="1"/>
</dbReference>
<sequence length="389" mass="41124">MKASVQIFTLAAMTCQSLLLINAHLTMVSFMGETNGYRGTSFGELDGVPRNGTARFPFQADSGVIRQGDIDKGTASVCGRTLMGPIDMKASFQKAESEGLPDLSPGGRITITAHQINADGGGPYMCAVDPTATGERFIQIPVEVNIPGANGRSDARAIDLPLVAKMPKDMICTGGSDKQTCLIRCMNGAKAGPFGGCLAFTQKPGTVDNANPLPADADMFSGVLESLKQKAQNEQVTIMPIAKKVIPLNLTPNRRSLTRRQTQTPQLMVYPPVSRIANVTGSTPASTTFGTNMDGSGPTDNNGGNGSINNTKQPTPAPAPVVAKGKAPNRLMRRQTSYVPAKSPTTEGILYEIATGPLGQADTPKSAQKPKDLKVSVTRRSQHILRLSE</sequence>
<dbReference type="AlphaFoldDB" id="A0A2N5UJZ3"/>
<evidence type="ECO:0000313" key="3">
    <source>
        <dbReference type="EMBL" id="PLW38084.1"/>
    </source>
</evidence>
<dbReference type="InterPro" id="IPR021476">
    <property type="entry name" value="Egh16-like"/>
</dbReference>
<feature type="chain" id="PRO_5014898341" description="Secreted protein" evidence="2">
    <location>
        <begin position="24"/>
        <end position="389"/>
    </location>
</feature>
<reference evidence="3 4" key="1">
    <citation type="submission" date="2017-11" db="EMBL/GenBank/DDBJ databases">
        <title>De novo assembly and phasing of dikaryotic genomes from two isolates of Puccinia coronata f. sp. avenae, the causal agent of oat crown rust.</title>
        <authorList>
            <person name="Miller M.E."/>
            <person name="Zhang Y."/>
            <person name="Omidvar V."/>
            <person name="Sperschneider J."/>
            <person name="Schwessinger B."/>
            <person name="Raley C."/>
            <person name="Palmer J.M."/>
            <person name="Garnica D."/>
            <person name="Upadhyaya N."/>
            <person name="Rathjen J."/>
            <person name="Taylor J.M."/>
            <person name="Park R.F."/>
            <person name="Dodds P.N."/>
            <person name="Hirsch C.D."/>
            <person name="Kianian S.F."/>
            <person name="Figueroa M."/>
        </authorList>
    </citation>
    <scope>NUCLEOTIDE SEQUENCE [LARGE SCALE GENOMIC DNA]</scope>
    <source>
        <strain evidence="3">12SD80</strain>
    </source>
</reference>
<feature type="region of interest" description="Disordered" evidence="1">
    <location>
        <begin position="289"/>
        <end position="322"/>
    </location>
</feature>
<feature type="region of interest" description="Disordered" evidence="1">
    <location>
        <begin position="357"/>
        <end position="389"/>
    </location>
</feature>
<organism evidence="3 4">
    <name type="scientific">Puccinia coronata f. sp. avenae</name>
    <dbReference type="NCBI Taxonomy" id="200324"/>
    <lineage>
        <taxon>Eukaryota</taxon>
        <taxon>Fungi</taxon>
        <taxon>Dikarya</taxon>
        <taxon>Basidiomycota</taxon>
        <taxon>Pucciniomycotina</taxon>
        <taxon>Pucciniomycetes</taxon>
        <taxon>Pucciniales</taxon>
        <taxon>Pucciniaceae</taxon>
        <taxon>Puccinia</taxon>
    </lineage>
</organism>
<dbReference type="EMBL" id="PGCI01000133">
    <property type="protein sequence ID" value="PLW38084.1"/>
    <property type="molecule type" value="Genomic_DNA"/>
</dbReference>
<gene>
    <name evidence="3" type="ORF">PCASD_11783</name>
</gene>
<proteinExistence type="predicted"/>
<feature type="signal peptide" evidence="2">
    <location>
        <begin position="1"/>
        <end position="23"/>
    </location>
</feature>
<dbReference type="PANTHER" id="PTHR34618:SF1">
    <property type="entry name" value="SECRETED PROTEIN"/>
    <property type="match status" value="1"/>
</dbReference>
<name>A0A2N5UJZ3_9BASI</name>
<evidence type="ECO:0000256" key="2">
    <source>
        <dbReference type="SAM" id="SignalP"/>
    </source>
</evidence>
<comment type="caution">
    <text evidence="3">The sequence shown here is derived from an EMBL/GenBank/DDBJ whole genome shotgun (WGS) entry which is preliminary data.</text>
</comment>
<dbReference type="PANTHER" id="PTHR34618">
    <property type="entry name" value="SURFACE PROTEIN MAS1, PUTATIVE-RELATED"/>
    <property type="match status" value="1"/>
</dbReference>
<feature type="compositionally biased region" description="Polar residues" evidence="1">
    <location>
        <begin position="289"/>
        <end position="314"/>
    </location>
</feature>
<evidence type="ECO:0008006" key="5">
    <source>
        <dbReference type="Google" id="ProtNLM"/>
    </source>
</evidence>
<evidence type="ECO:0000256" key="1">
    <source>
        <dbReference type="SAM" id="MobiDB-lite"/>
    </source>
</evidence>
<dbReference type="Proteomes" id="UP000235392">
    <property type="component" value="Unassembled WGS sequence"/>
</dbReference>
<keyword evidence="2" id="KW-0732">Signal</keyword>
<accession>A0A2N5UJZ3</accession>
<evidence type="ECO:0000313" key="4">
    <source>
        <dbReference type="Proteomes" id="UP000235392"/>
    </source>
</evidence>
<protein>
    <recommendedName>
        <fullName evidence="5">Secreted protein</fullName>
    </recommendedName>
</protein>